<feature type="compositionally biased region" description="Low complexity" evidence="1">
    <location>
        <begin position="287"/>
        <end position="297"/>
    </location>
</feature>
<dbReference type="RefSeq" id="XP_029217713.1">
    <property type="nucleotide sequence ID" value="XM_029366282.1"/>
</dbReference>
<feature type="compositionally biased region" description="Basic and acidic residues" evidence="1">
    <location>
        <begin position="180"/>
        <end position="194"/>
    </location>
</feature>
<feature type="domain" description="SRS" evidence="3">
    <location>
        <begin position="30"/>
        <end position="136"/>
    </location>
</feature>
<comment type="caution">
    <text evidence="4">The sequence shown here is derived from an EMBL/GenBank/DDBJ whole genome shotgun (WGS) entry which is preliminary data.</text>
</comment>
<dbReference type="GO" id="GO:0016020">
    <property type="term" value="C:membrane"/>
    <property type="evidence" value="ECO:0007669"/>
    <property type="project" value="InterPro"/>
</dbReference>
<dbReference type="GeneID" id="40312847"/>
<organism evidence="4 5">
    <name type="scientific">Besnoitia besnoiti</name>
    <name type="common">Apicomplexan protozoan</name>
    <dbReference type="NCBI Taxonomy" id="94643"/>
    <lineage>
        <taxon>Eukaryota</taxon>
        <taxon>Sar</taxon>
        <taxon>Alveolata</taxon>
        <taxon>Apicomplexa</taxon>
        <taxon>Conoidasida</taxon>
        <taxon>Coccidia</taxon>
        <taxon>Eucoccidiorida</taxon>
        <taxon>Eimeriorina</taxon>
        <taxon>Sarcocystidae</taxon>
        <taxon>Besnoitia</taxon>
    </lineage>
</organism>
<evidence type="ECO:0000256" key="2">
    <source>
        <dbReference type="SAM" id="SignalP"/>
    </source>
</evidence>
<dbReference type="InterPro" id="IPR007226">
    <property type="entry name" value="SRS_dom"/>
</dbReference>
<evidence type="ECO:0000259" key="3">
    <source>
        <dbReference type="Pfam" id="PF04092"/>
    </source>
</evidence>
<evidence type="ECO:0000256" key="1">
    <source>
        <dbReference type="SAM" id="MobiDB-lite"/>
    </source>
</evidence>
<name>A0A2A9M934_BESBE</name>
<dbReference type="EMBL" id="NWUJ01000008">
    <property type="protein sequence ID" value="PFH33704.1"/>
    <property type="molecule type" value="Genomic_DNA"/>
</dbReference>
<proteinExistence type="predicted"/>
<feature type="compositionally biased region" description="Basic and acidic residues" evidence="1">
    <location>
        <begin position="223"/>
        <end position="233"/>
    </location>
</feature>
<accession>A0A2A9M934</accession>
<protein>
    <submittedName>
        <fullName evidence="4">SAG-related sequence</fullName>
    </submittedName>
</protein>
<evidence type="ECO:0000313" key="4">
    <source>
        <dbReference type="EMBL" id="PFH33704.1"/>
    </source>
</evidence>
<dbReference type="AlphaFoldDB" id="A0A2A9M934"/>
<dbReference type="Proteomes" id="UP000224006">
    <property type="component" value="Chromosome VII"/>
</dbReference>
<dbReference type="SUPFAM" id="SSF74877">
    <property type="entry name" value="Major surface antigen p30, SAG1"/>
    <property type="match status" value="1"/>
</dbReference>
<feature type="region of interest" description="Disordered" evidence="1">
    <location>
        <begin position="128"/>
        <end position="297"/>
    </location>
</feature>
<dbReference type="InterPro" id="IPR036755">
    <property type="entry name" value="SRS_dom_sf"/>
</dbReference>
<dbReference type="OrthoDB" id="10400620at2759"/>
<feature type="compositionally biased region" description="Polar residues" evidence="1">
    <location>
        <begin position="130"/>
        <end position="142"/>
    </location>
</feature>
<keyword evidence="5" id="KW-1185">Reference proteome</keyword>
<evidence type="ECO:0000313" key="5">
    <source>
        <dbReference type="Proteomes" id="UP000224006"/>
    </source>
</evidence>
<reference evidence="4 5" key="1">
    <citation type="submission" date="2017-09" db="EMBL/GenBank/DDBJ databases">
        <title>Genome sequencing of Besnoitia besnoiti strain Bb-Ger1.</title>
        <authorList>
            <person name="Schares G."/>
            <person name="Venepally P."/>
            <person name="Lorenzi H.A."/>
        </authorList>
    </citation>
    <scope>NUCLEOTIDE SEQUENCE [LARGE SCALE GENOMIC DNA]</scope>
    <source>
        <strain evidence="4 5">Bb-Ger1</strain>
    </source>
</reference>
<feature type="compositionally biased region" description="Basic and acidic residues" evidence="1">
    <location>
        <begin position="250"/>
        <end position="263"/>
    </location>
</feature>
<feature type="domain" description="SRS" evidence="3">
    <location>
        <begin position="315"/>
        <end position="421"/>
    </location>
</feature>
<dbReference type="Gene3D" id="2.60.40.1320">
    <property type="entry name" value="SRS domain"/>
    <property type="match status" value="2"/>
</dbReference>
<keyword evidence="2" id="KW-0732">Signal</keyword>
<dbReference type="Pfam" id="PF04092">
    <property type="entry name" value="SAG"/>
    <property type="match status" value="2"/>
</dbReference>
<feature type="chain" id="PRO_5011998704" evidence="2">
    <location>
        <begin position="22"/>
        <end position="452"/>
    </location>
</feature>
<gene>
    <name evidence="4" type="ORF">BESB_079200</name>
</gene>
<feature type="signal peptide" evidence="2">
    <location>
        <begin position="1"/>
        <end position="21"/>
    </location>
</feature>
<feature type="compositionally biased region" description="Polar residues" evidence="1">
    <location>
        <begin position="276"/>
        <end position="286"/>
    </location>
</feature>
<sequence>MLSTLIFIVAVHLVPTLFVSGATGTGSSHTCSAASTAISVAVNPQTKEVIFVCEQAVPYVWPAGDAVVTTFFSKGDLKDTEKLADVFGAGSQLTVQASDKEKKPGAPVTATLTIKQFAETPRTIYFACGTTESPAKQATSRRLSGDEEGAGERGSNLNLQGKEHPTNGKENQEGGGAPKGENKAAAELSGKETKAASPSVPRPAPSSPAQSVPSTKQPGNVAEGEKDHLEDQHSGSPPQAGATAGQLGGREGHLNGVPDHKNDLAQPQTPPRASLPTESTGNQQNGPPASTPSDSLSSTSCLVTVTVPGGPSATACTADKKTMELDINRKTKSVTFECGSTVPSLSPADSSLNVYDGSCNKKVSLLDVLPTAKLETADSGYTFSVERLPSTPIALCYKCLPTQSAAGKEAEMSECTIKISVAGEQPSSAAGGSLRFASFSVFLSLTGLCYLY</sequence>
<feature type="compositionally biased region" description="Basic and acidic residues" evidence="1">
    <location>
        <begin position="161"/>
        <end position="172"/>
    </location>
</feature>
<dbReference type="KEGG" id="bbes:BESB_079200"/>
<dbReference type="VEuPathDB" id="ToxoDB:BESB_079200"/>